<reference evidence="1 4" key="2">
    <citation type="submission" date="2017-05" db="EMBL/GenBank/DDBJ databases">
        <title>Complete and WGS of Bordetella genogroups.</title>
        <authorList>
            <person name="Spilker T."/>
            <person name="LiPuma J."/>
        </authorList>
    </citation>
    <scope>NUCLEOTIDE SEQUENCE [LARGE SCALE GENOMIC DNA]</scope>
    <source>
        <strain evidence="1 4">AU17610</strain>
    </source>
</reference>
<dbReference type="EMBL" id="NEVL01000003">
    <property type="protein sequence ID" value="OZI36043.1"/>
    <property type="molecule type" value="Genomic_DNA"/>
</dbReference>
<dbReference type="Proteomes" id="UP000216354">
    <property type="component" value="Unassembled WGS sequence"/>
</dbReference>
<dbReference type="InterPro" id="IPR029032">
    <property type="entry name" value="AhpD-like"/>
</dbReference>
<organism evidence="1 4">
    <name type="scientific">Bordetella genomosp. 1</name>
    <dbReference type="NCBI Taxonomy" id="1395607"/>
    <lineage>
        <taxon>Bacteria</taxon>
        <taxon>Pseudomonadati</taxon>
        <taxon>Pseudomonadota</taxon>
        <taxon>Betaproteobacteria</taxon>
        <taxon>Burkholderiales</taxon>
        <taxon>Alcaligenaceae</taxon>
        <taxon>Bordetella</taxon>
    </lineage>
</organism>
<name>A0A261SI72_9BORD</name>
<dbReference type="OrthoDB" id="8718286at2"/>
<dbReference type="Gene3D" id="1.20.1290.10">
    <property type="entry name" value="AhpD-like"/>
    <property type="match status" value="1"/>
</dbReference>
<gene>
    <name evidence="2" type="ORF">CAL27_18965</name>
    <name evidence="1" type="ORF">CEG14_13480</name>
</gene>
<evidence type="ECO:0000313" key="3">
    <source>
        <dbReference type="Proteomes" id="UP000216354"/>
    </source>
</evidence>
<proteinExistence type="predicted"/>
<sequence>MAAQPATPYDPANDLIDLLLGLKQEDPLYAVRHQRDKVAAATQGSYDALFDPALPGLALTDRLLVAQYACRISGAAELARHYRAHLKHAGASDALVALADSGSPEDAADARVRAILVFTRTLIEDPVKGDEAALKTLPAAGISTPAVVTLSQLIAFLSYQVRLLAGLKAMKALEHAA</sequence>
<dbReference type="SUPFAM" id="SSF69118">
    <property type="entry name" value="AhpD-like"/>
    <property type="match status" value="1"/>
</dbReference>
<dbReference type="AlphaFoldDB" id="A0A261SI72"/>
<dbReference type="EMBL" id="NEVR01000004">
    <property type="protein sequence ID" value="OZI58763.1"/>
    <property type="molecule type" value="Genomic_DNA"/>
</dbReference>
<comment type="caution">
    <text evidence="1">The sequence shown here is derived from an EMBL/GenBank/DDBJ whole genome shotgun (WGS) entry which is preliminary data.</text>
</comment>
<protein>
    <submittedName>
        <fullName evidence="1">CMD domain protein</fullName>
    </submittedName>
</protein>
<reference evidence="2 3" key="1">
    <citation type="submission" date="2017-05" db="EMBL/GenBank/DDBJ databases">
        <title>Complete and WGS of Bordetella genogroups.</title>
        <authorList>
            <person name="Spilker T."/>
            <person name="Lipuma J."/>
        </authorList>
    </citation>
    <scope>NUCLEOTIDE SEQUENCE [LARGE SCALE GENOMIC DNA]</scope>
    <source>
        <strain evidence="2 3">AU9795</strain>
    </source>
</reference>
<evidence type="ECO:0000313" key="1">
    <source>
        <dbReference type="EMBL" id="OZI36043.1"/>
    </source>
</evidence>
<keyword evidence="3" id="KW-1185">Reference proteome</keyword>
<dbReference type="Proteomes" id="UP000217005">
    <property type="component" value="Unassembled WGS sequence"/>
</dbReference>
<dbReference type="NCBIfam" id="TIGR04029">
    <property type="entry name" value="CMD_Avi_7170"/>
    <property type="match status" value="1"/>
</dbReference>
<evidence type="ECO:0000313" key="4">
    <source>
        <dbReference type="Proteomes" id="UP000217005"/>
    </source>
</evidence>
<dbReference type="InterPro" id="IPR023982">
    <property type="entry name" value="CHP04029_CMD-like"/>
</dbReference>
<dbReference type="RefSeq" id="WP_094826851.1">
    <property type="nucleotide sequence ID" value="NZ_NEVL01000003.1"/>
</dbReference>
<accession>A0A261SI72</accession>
<evidence type="ECO:0000313" key="2">
    <source>
        <dbReference type="EMBL" id="OZI58763.1"/>
    </source>
</evidence>